<dbReference type="GeneID" id="27983144"/>
<name>A0A173FZX9_GASCM</name>
<organism evidence="1">
    <name type="scientific">Gastroclonium compressum</name>
    <name type="common">Red alga</name>
    <name type="synonym">Coeloseira compressa</name>
    <dbReference type="NCBI Taxonomy" id="1852973"/>
    <lineage>
        <taxon>Eukaryota</taxon>
        <taxon>Rhodophyta</taxon>
        <taxon>Florideophyceae</taxon>
        <taxon>Rhodymeniophycidae</taxon>
        <taxon>Rhodymeniales</taxon>
        <taxon>Champiaceae</taxon>
        <taxon>Coeloseira</taxon>
    </lineage>
</organism>
<dbReference type="AlphaFoldDB" id="A0A173FZX9"/>
<geneLocation type="plastid" evidence="1"/>
<protein>
    <submittedName>
        <fullName evidence="1">Uncharacterized protein</fullName>
    </submittedName>
</protein>
<reference evidence="1" key="1">
    <citation type="submission" date="2015-11" db="EMBL/GenBank/DDBJ databases">
        <authorList>
            <person name="Zhang Y."/>
            <person name="Guo Z."/>
        </authorList>
    </citation>
    <scope>NUCLEOTIDE SEQUENCE</scope>
</reference>
<evidence type="ECO:0000313" key="1">
    <source>
        <dbReference type="EMBL" id="ANH09584.1"/>
    </source>
</evidence>
<sequence>MKEDNHYCHFKLFNNDRIELHVWPHKKTKLLLHYVSPICFSASSVDLLFDLITKHHIFYCLSLEHIFYLLSELQTIKLCIVLNQQYIQN</sequence>
<reference evidence="1" key="2">
    <citation type="submission" date="2016-06" db="EMBL/GenBank/DDBJ databases">
        <title>Genomic and phylogenetic analysis of Gastroclonium compressum supports its reinstatement to Coeloseira (Champiaceae, Rhodophyta).</title>
        <authorList>
            <person name="Kilpatrick Z."/>
            <person name="Hughey J.R."/>
        </authorList>
    </citation>
    <scope>NUCLEOTIDE SEQUENCE</scope>
</reference>
<dbReference type="RefSeq" id="YP_009257501.1">
    <property type="nucleotide sequence ID" value="NC_030338.1"/>
</dbReference>
<keyword evidence="1" id="KW-0934">Plastid</keyword>
<gene>
    <name evidence="1" type="primary">orf83</name>
</gene>
<dbReference type="EMBL" id="KU053957">
    <property type="protein sequence ID" value="ANH09584.1"/>
    <property type="molecule type" value="Genomic_DNA"/>
</dbReference>
<proteinExistence type="predicted"/>
<accession>A0A173FZX9</accession>